<accession>A0A7Z7VY25</accession>
<organism evidence="2">
    <name type="scientific">Staphylococcus schleiferi</name>
    <dbReference type="NCBI Taxonomy" id="1295"/>
    <lineage>
        <taxon>Bacteria</taxon>
        <taxon>Bacillati</taxon>
        <taxon>Bacillota</taxon>
        <taxon>Bacilli</taxon>
        <taxon>Bacillales</taxon>
        <taxon>Staphylococcaceae</taxon>
        <taxon>Staphylococcus</taxon>
    </lineage>
</organism>
<evidence type="ECO:0000313" key="3">
    <source>
        <dbReference type="Proteomes" id="UP000264146"/>
    </source>
</evidence>
<dbReference type="EMBL" id="UHEF01000001">
    <property type="protein sequence ID" value="SUM89170.1"/>
    <property type="molecule type" value="Genomic_DNA"/>
</dbReference>
<evidence type="ECO:0000313" key="2">
    <source>
        <dbReference type="EMBL" id="SUM89170.1"/>
    </source>
</evidence>
<proteinExistence type="predicted"/>
<dbReference type="Proteomes" id="UP000264146">
    <property type="component" value="Chromosome"/>
</dbReference>
<reference evidence="1 3" key="2">
    <citation type="submission" date="2020-11" db="EMBL/GenBank/DDBJ databases">
        <authorList>
            <consortium name="Pathogen Informatics"/>
        </authorList>
    </citation>
    <scope>NUCLEOTIDE SEQUENCE [LARGE SCALE GENOMIC DNA]</scope>
    <source>
        <strain evidence="1 3">NCTC12218</strain>
    </source>
</reference>
<protein>
    <submittedName>
        <fullName evidence="2">Uncharacterized protein</fullName>
    </submittedName>
</protein>
<name>A0A7Z7VY25_STASC</name>
<gene>
    <name evidence="2" type="ORF">NCTC12218_01587</name>
</gene>
<evidence type="ECO:0000313" key="1">
    <source>
        <dbReference type="EMBL" id="CAD7359924.1"/>
    </source>
</evidence>
<dbReference type="EMBL" id="LR962863">
    <property type="protein sequence ID" value="CAD7359924.1"/>
    <property type="molecule type" value="Genomic_DNA"/>
</dbReference>
<reference evidence="2" key="1">
    <citation type="submission" date="2018-06" db="EMBL/GenBank/DDBJ databases">
        <authorList>
            <consortium name="Pathogen Informatics"/>
            <person name="Doyle S."/>
        </authorList>
    </citation>
    <scope>NUCLEOTIDE SEQUENCE [LARGE SCALE GENOMIC DNA]</scope>
    <source>
        <strain evidence="2">NCTC12218</strain>
    </source>
</reference>
<dbReference type="RefSeq" id="WP_126496133.1">
    <property type="nucleotide sequence ID" value="NZ_LR962863.1"/>
</dbReference>
<sequence length="197" mass="23564">MEGNQKCHVNQLMYTLIERVPNDFKFHGEAATNLFLNDHLCLEDGIEICVNRMDLLTVLSAIPQNYRIKGLDKYGKMVNCEKHRLHQIASVEIYENEILLLNIIIYDVDNEEWMFRLNNNIRIPEKQIYYHSLKWNVDYIKPEIVLMYLLHEPVSQKQVQYCRHLIDRMSYYQFITLKVAVGEDLLRKLLTERSTYH</sequence>
<dbReference type="AlphaFoldDB" id="A0A7Z7VY25"/>